<feature type="transmembrane region" description="Helical" evidence="9">
    <location>
        <begin position="184"/>
        <end position="203"/>
    </location>
</feature>
<accession>A0A5C8ZBT4</accession>
<dbReference type="AlphaFoldDB" id="A0A5C8ZBT4"/>
<dbReference type="GO" id="GO:0015293">
    <property type="term" value="F:symporter activity"/>
    <property type="evidence" value="ECO:0007669"/>
    <property type="project" value="UniProtKB-KW"/>
</dbReference>
<keyword evidence="3" id="KW-0813">Transport</keyword>
<proteinExistence type="inferred from homology"/>
<evidence type="ECO:0000256" key="1">
    <source>
        <dbReference type="ARBA" id="ARBA00004141"/>
    </source>
</evidence>
<organism evidence="10 11">
    <name type="scientific">Reinekea thalattae</name>
    <dbReference type="NCBI Taxonomy" id="2593301"/>
    <lineage>
        <taxon>Bacteria</taxon>
        <taxon>Pseudomonadati</taxon>
        <taxon>Pseudomonadota</taxon>
        <taxon>Gammaproteobacteria</taxon>
        <taxon>Oceanospirillales</taxon>
        <taxon>Saccharospirillaceae</taxon>
        <taxon>Reinekea</taxon>
    </lineage>
</organism>
<gene>
    <name evidence="10" type="ORF">FME95_08865</name>
</gene>
<feature type="transmembrane region" description="Helical" evidence="9">
    <location>
        <begin position="229"/>
        <end position="247"/>
    </location>
</feature>
<feature type="transmembrane region" description="Helical" evidence="9">
    <location>
        <begin position="441"/>
        <end position="459"/>
    </location>
</feature>
<feature type="transmembrane region" description="Helical" evidence="9">
    <location>
        <begin position="411"/>
        <end position="429"/>
    </location>
</feature>
<sequence>MLTNLSAIIWLSLFSVFFALAGLLFARRQPSNLEDFIIARNSQTGSATLLTLLATTLGTWVLFGPAELATWGGISGVIGYALGVLVPGLVMIPLGKRIRQLMPNGHTLTEFVYARYGRGVYLFVLAIMLFYLFIGLAAGLTGIAQIVALIAPVPLWLTASIVIVATLLYTLYGGLKVSIFTDRLQMLIILPFIVLVLVLGWYATGGAAPVVEGLQQKAAHLINPFESSGIKAGITFFLAVALTGLFYQGTWQRVFAAKDSKALASGFLLSGLIGFPIIVALGLFGLAFVGLSLPGTGATALFSVLLDGAPYALLVGLVFFGLALIMSSADSSVSSFHSLFIIDIKRLLPNIEQSRLIVLSRWLVIALSAIALFVASKGLSILYLFLLADLLCCAAAFPVFFGFYNRRYKSYQAIVSIVVGLVCGFYFFPKPGQPAEFLYESFMLASFAPVAVSLLLLMLPSKKVFDFSIIANQAKKLSS</sequence>
<feature type="transmembrane region" description="Helical" evidence="9">
    <location>
        <begin position="381"/>
        <end position="404"/>
    </location>
</feature>
<evidence type="ECO:0000256" key="4">
    <source>
        <dbReference type="ARBA" id="ARBA00022692"/>
    </source>
</evidence>
<feature type="transmembrane region" description="Helical" evidence="9">
    <location>
        <begin position="311"/>
        <end position="344"/>
    </location>
</feature>
<feature type="transmembrane region" description="Helical" evidence="9">
    <location>
        <begin position="153"/>
        <end position="172"/>
    </location>
</feature>
<dbReference type="InterPro" id="IPR001734">
    <property type="entry name" value="Na/solute_symporter"/>
</dbReference>
<evidence type="ECO:0000256" key="5">
    <source>
        <dbReference type="ARBA" id="ARBA00022847"/>
    </source>
</evidence>
<dbReference type="Pfam" id="PF00474">
    <property type="entry name" value="SSF"/>
    <property type="match status" value="1"/>
</dbReference>
<feature type="transmembrane region" description="Helical" evidence="9">
    <location>
        <begin position="120"/>
        <end position="147"/>
    </location>
</feature>
<evidence type="ECO:0000256" key="2">
    <source>
        <dbReference type="ARBA" id="ARBA00006434"/>
    </source>
</evidence>
<feature type="transmembrane region" description="Helical" evidence="9">
    <location>
        <begin position="69"/>
        <end position="92"/>
    </location>
</feature>
<dbReference type="OrthoDB" id="9789704at2"/>
<dbReference type="InterPro" id="IPR038377">
    <property type="entry name" value="Na/Glc_symporter_sf"/>
</dbReference>
<feature type="transmembrane region" description="Helical" evidence="9">
    <location>
        <begin position="47"/>
        <end position="63"/>
    </location>
</feature>
<keyword evidence="11" id="KW-1185">Reference proteome</keyword>
<dbReference type="Gene3D" id="1.20.1730.10">
    <property type="entry name" value="Sodium/glucose cotransporter"/>
    <property type="match status" value="1"/>
</dbReference>
<dbReference type="PANTHER" id="PTHR48086:SF10">
    <property type="entry name" value="AGR155CP"/>
    <property type="match status" value="1"/>
</dbReference>
<name>A0A5C8ZBT4_9GAMM</name>
<evidence type="ECO:0000256" key="6">
    <source>
        <dbReference type="ARBA" id="ARBA00022989"/>
    </source>
</evidence>
<evidence type="ECO:0000313" key="10">
    <source>
        <dbReference type="EMBL" id="TXR54631.1"/>
    </source>
</evidence>
<feature type="transmembrane region" description="Helical" evidence="9">
    <location>
        <begin position="6"/>
        <end position="26"/>
    </location>
</feature>
<comment type="subcellular location">
    <subcellularLocation>
        <location evidence="1">Membrane</location>
        <topology evidence="1">Multi-pass membrane protein</topology>
    </subcellularLocation>
</comment>
<keyword evidence="5" id="KW-0769">Symport</keyword>
<comment type="similarity">
    <text evidence="2 8">Belongs to the sodium:solute symporter (SSF) (TC 2.A.21) family.</text>
</comment>
<reference evidence="10 11" key="1">
    <citation type="submission" date="2019-07" db="EMBL/GenBank/DDBJ databases">
        <title>Reinekea sp. strain SSH23 genome sequencing and assembly.</title>
        <authorList>
            <person name="Kim I."/>
        </authorList>
    </citation>
    <scope>NUCLEOTIDE SEQUENCE [LARGE SCALE GENOMIC DNA]</scope>
    <source>
        <strain evidence="10 11">SSH23</strain>
    </source>
</reference>
<keyword evidence="7 9" id="KW-0472">Membrane</keyword>
<dbReference type="GO" id="GO:0005886">
    <property type="term" value="C:plasma membrane"/>
    <property type="evidence" value="ECO:0007669"/>
    <property type="project" value="TreeGrafter"/>
</dbReference>
<feature type="transmembrane region" description="Helical" evidence="9">
    <location>
        <begin position="267"/>
        <end position="291"/>
    </location>
</feature>
<dbReference type="InterPro" id="IPR050277">
    <property type="entry name" value="Sodium:Solute_Symporter"/>
</dbReference>
<evidence type="ECO:0000313" key="11">
    <source>
        <dbReference type="Proteomes" id="UP000321764"/>
    </source>
</evidence>
<dbReference type="RefSeq" id="WP_147714029.1">
    <property type="nucleotide sequence ID" value="NZ_VKAD01000001.1"/>
</dbReference>
<evidence type="ECO:0000256" key="3">
    <source>
        <dbReference type="ARBA" id="ARBA00022448"/>
    </source>
</evidence>
<dbReference type="PROSITE" id="PS50283">
    <property type="entry name" value="NA_SOLUT_SYMP_3"/>
    <property type="match status" value="1"/>
</dbReference>
<evidence type="ECO:0000256" key="9">
    <source>
        <dbReference type="SAM" id="Phobius"/>
    </source>
</evidence>
<feature type="transmembrane region" description="Helical" evidence="9">
    <location>
        <begin position="356"/>
        <end position="375"/>
    </location>
</feature>
<evidence type="ECO:0000256" key="7">
    <source>
        <dbReference type="ARBA" id="ARBA00023136"/>
    </source>
</evidence>
<dbReference type="Proteomes" id="UP000321764">
    <property type="component" value="Unassembled WGS sequence"/>
</dbReference>
<protein>
    <submittedName>
        <fullName evidence="10">Sodium:solute symporter</fullName>
    </submittedName>
</protein>
<comment type="caution">
    <text evidence="10">The sequence shown here is derived from an EMBL/GenBank/DDBJ whole genome shotgun (WGS) entry which is preliminary data.</text>
</comment>
<dbReference type="PANTHER" id="PTHR48086">
    <property type="entry name" value="SODIUM/PROLINE SYMPORTER-RELATED"/>
    <property type="match status" value="1"/>
</dbReference>
<dbReference type="EMBL" id="VKAD01000001">
    <property type="protein sequence ID" value="TXR54631.1"/>
    <property type="molecule type" value="Genomic_DNA"/>
</dbReference>
<dbReference type="GO" id="GO:0015606">
    <property type="term" value="F:spermidine transmembrane transporter activity"/>
    <property type="evidence" value="ECO:0007669"/>
    <property type="project" value="TreeGrafter"/>
</dbReference>
<keyword evidence="4 9" id="KW-0812">Transmembrane</keyword>
<keyword evidence="6 9" id="KW-1133">Transmembrane helix</keyword>
<evidence type="ECO:0000256" key="8">
    <source>
        <dbReference type="RuleBase" id="RU362091"/>
    </source>
</evidence>